<name>A0A9D4I2H9_DREPO</name>
<dbReference type="Proteomes" id="UP000828390">
    <property type="component" value="Unassembled WGS sequence"/>
</dbReference>
<evidence type="ECO:0000256" key="2">
    <source>
        <dbReference type="SAM" id="Phobius"/>
    </source>
</evidence>
<feature type="non-terminal residue" evidence="3">
    <location>
        <position position="170"/>
    </location>
</feature>
<organism evidence="3 4">
    <name type="scientific">Dreissena polymorpha</name>
    <name type="common">Zebra mussel</name>
    <name type="synonym">Mytilus polymorpha</name>
    <dbReference type="NCBI Taxonomy" id="45954"/>
    <lineage>
        <taxon>Eukaryota</taxon>
        <taxon>Metazoa</taxon>
        <taxon>Spiralia</taxon>
        <taxon>Lophotrochozoa</taxon>
        <taxon>Mollusca</taxon>
        <taxon>Bivalvia</taxon>
        <taxon>Autobranchia</taxon>
        <taxon>Heteroconchia</taxon>
        <taxon>Euheterodonta</taxon>
        <taxon>Imparidentia</taxon>
        <taxon>Neoheterodontei</taxon>
        <taxon>Myida</taxon>
        <taxon>Dreissenoidea</taxon>
        <taxon>Dreissenidae</taxon>
        <taxon>Dreissena</taxon>
    </lineage>
</organism>
<evidence type="ECO:0000313" key="3">
    <source>
        <dbReference type="EMBL" id="KAH3741879.1"/>
    </source>
</evidence>
<proteinExistence type="predicted"/>
<keyword evidence="2" id="KW-0472">Membrane</keyword>
<comment type="caution">
    <text evidence="3">The sequence shown here is derived from an EMBL/GenBank/DDBJ whole genome shotgun (WGS) entry which is preliminary data.</text>
</comment>
<reference evidence="3" key="1">
    <citation type="journal article" date="2019" name="bioRxiv">
        <title>The Genome of the Zebra Mussel, Dreissena polymorpha: A Resource for Invasive Species Research.</title>
        <authorList>
            <person name="McCartney M.A."/>
            <person name="Auch B."/>
            <person name="Kono T."/>
            <person name="Mallez S."/>
            <person name="Zhang Y."/>
            <person name="Obille A."/>
            <person name="Becker A."/>
            <person name="Abrahante J.E."/>
            <person name="Garbe J."/>
            <person name="Badalamenti J.P."/>
            <person name="Herman A."/>
            <person name="Mangelson H."/>
            <person name="Liachko I."/>
            <person name="Sullivan S."/>
            <person name="Sone E.D."/>
            <person name="Koren S."/>
            <person name="Silverstein K.A.T."/>
            <person name="Beckman K.B."/>
            <person name="Gohl D.M."/>
        </authorList>
    </citation>
    <scope>NUCLEOTIDE SEQUENCE</scope>
    <source>
        <strain evidence="3">Duluth1</strain>
        <tissue evidence="3">Whole animal</tissue>
    </source>
</reference>
<feature type="region of interest" description="Disordered" evidence="1">
    <location>
        <begin position="112"/>
        <end position="133"/>
    </location>
</feature>
<dbReference type="EMBL" id="JAIWYP010000011">
    <property type="protein sequence ID" value="KAH3741879.1"/>
    <property type="molecule type" value="Genomic_DNA"/>
</dbReference>
<evidence type="ECO:0000256" key="1">
    <source>
        <dbReference type="SAM" id="MobiDB-lite"/>
    </source>
</evidence>
<keyword evidence="4" id="KW-1185">Reference proteome</keyword>
<reference evidence="3" key="2">
    <citation type="submission" date="2020-11" db="EMBL/GenBank/DDBJ databases">
        <authorList>
            <person name="McCartney M.A."/>
            <person name="Auch B."/>
            <person name="Kono T."/>
            <person name="Mallez S."/>
            <person name="Becker A."/>
            <person name="Gohl D.M."/>
            <person name="Silverstein K.A.T."/>
            <person name="Koren S."/>
            <person name="Bechman K.B."/>
            <person name="Herman A."/>
            <person name="Abrahante J.E."/>
            <person name="Garbe J."/>
        </authorList>
    </citation>
    <scope>NUCLEOTIDE SEQUENCE</scope>
    <source>
        <strain evidence="3">Duluth1</strain>
        <tissue evidence="3">Whole animal</tissue>
    </source>
</reference>
<gene>
    <name evidence="3" type="ORF">DPMN_048609</name>
</gene>
<feature type="transmembrane region" description="Helical" evidence="2">
    <location>
        <begin position="7"/>
        <end position="24"/>
    </location>
</feature>
<accession>A0A9D4I2H9</accession>
<feature type="transmembrane region" description="Helical" evidence="2">
    <location>
        <begin position="30"/>
        <end position="50"/>
    </location>
</feature>
<keyword evidence="2" id="KW-0812">Transmembrane</keyword>
<protein>
    <submittedName>
        <fullName evidence="3">Uncharacterized protein</fullName>
    </submittedName>
</protein>
<evidence type="ECO:0000313" key="4">
    <source>
        <dbReference type="Proteomes" id="UP000828390"/>
    </source>
</evidence>
<keyword evidence="2" id="KW-1133">Transmembrane helix</keyword>
<dbReference type="AlphaFoldDB" id="A0A9D4I2H9"/>
<sequence length="170" mass="18696">SIQHFSVVAALEVIFITWVLHVIRSRIKESSYPGLTRFIGKLGFIAAFILRSSKKEKLRKAAFSSVSSSEEPITSTATLINKERSTATKGTNTDESIAILSSSDVKSIASAATLSQTESRTMTEGTHTENSTMEEQIVKDATSLIEDLAFWVLRFKIIMSLIPPVRSRDG</sequence>